<evidence type="ECO:0000313" key="3">
    <source>
        <dbReference type="Proteomes" id="UP000707451"/>
    </source>
</evidence>
<evidence type="ECO:0000256" key="1">
    <source>
        <dbReference type="SAM" id="MobiDB-lite"/>
    </source>
</evidence>
<comment type="caution">
    <text evidence="2">The sequence shown here is derived from an EMBL/GenBank/DDBJ whole genome shotgun (WGS) entry which is preliminary data.</text>
</comment>
<sequence>MEQLRLLSVVDKSFKMTGSRGSRRTSVSEEDQQSQLSGGEKSQWPKPKPQTKSLSVSVVPYIQRLCSNVQPANNLAVVEDGRLPQQKFVHYLDDPKGQFLGKYDRLLSYASNILCISPEHLEREVQFIEELIIVDRK</sequence>
<dbReference type="AlphaFoldDB" id="A0A9P7XR28"/>
<dbReference type="EMBL" id="JAHRHY010000014">
    <property type="protein sequence ID" value="KAG9064141.1"/>
    <property type="molecule type" value="Genomic_DNA"/>
</dbReference>
<evidence type="ECO:0000313" key="2">
    <source>
        <dbReference type="EMBL" id="KAG9064141.1"/>
    </source>
</evidence>
<keyword evidence="3" id="KW-1185">Reference proteome</keyword>
<feature type="region of interest" description="Disordered" evidence="1">
    <location>
        <begin position="15"/>
        <end position="51"/>
    </location>
</feature>
<dbReference type="Proteomes" id="UP000707451">
    <property type="component" value="Unassembled WGS sequence"/>
</dbReference>
<dbReference type="OrthoDB" id="428577at2759"/>
<reference evidence="2" key="1">
    <citation type="submission" date="2021-06" db="EMBL/GenBank/DDBJ databases">
        <title>Genome Sequence of Mortierella hyaline Strain SCG-10, a Cold-Adapted, Nitrate-Reducing Fungus Isolated from Soil in Minnesota, USA.</title>
        <authorList>
            <person name="Aldossari N."/>
        </authorList>
    </citation>
    <scope>NUCLEOTIDE SEQUENCE</scope>
    <source>
        <strain evidence="2">SCG-10</strain>
    </source>
</reference>
<accession>A0A9P7XR28</accession>
<organism evidence="2 3">
    <name type="scientific">Linnemannia hyalina</name>
    <dbReference type="NCBI Taxonomy" id="64524"/>
    <lineage>
        <taxon>Eukaryota</taxon>
        <taxon>Fungi</taxon>
        <taxon>Fungi incertae sedis</taxon>
        <taxon>Mucoromycota</taxon>
        <taxon>Mortierellomycotina</taxon>
        <taxon>Mortierellomycetes</taxon>
        <taxon>Mortierellales</taxon>
        <taxon>Mortierellaceae</taxon>
        <taxon>Linnemannia</taxon>
    </lineage>
</organism>
<proteinExistence type="predicted"/>
<gene>
    <name evidence="2" type="ORF">KI688_003327</name>
</gene>
<protein>
    <submittedName>
        <fullName evidence="2">Uncharacterized protein</fullName>
    </submittedName>
</protein>
<name>A0A9P7XR28_9FUNG</name>